<name>A0AA43QP43_9LECA</name>
<evidence type="ECO:0008006" key="3">
    <source>
        <dbReference type="Google" id="ProtNLM"/>
    </source>
</evidence>
<organism evidence="1 2">
    <name type="scientific">Ramalina farinacea</name>
    <dbReference type="NCBI Taxonomy" id="258253"/>
    <lineage>
        <taxon>Eukaryota</taxon>
        <taxon>Fungi</taxon>
        <taxon>Dikarya</taxon>
        <taxon>Ascomycota</taxon>
        <taxon>Pezizomycotina</taxon>
        <taxon>Lecanoromycetes</taxon>
        <taxon>OSLEUM clade</taxon>
        <taxon>Lecanoromycetidae</taxon>
        <taxon>Lecanorales</taxon>
        <taxon>Lecanorineae</taxon>
        <taxon>Ramalinaceae</taxon>
        <taxon>Ramalina</taxon>
    </lineage>
</organism>
<dbReference type="Proteomes" id="UP001161017">
    <property type="component" value="Unassembled WGS sequence"/>
</dbReference>
<keyword evidence="2" id="KW-1185">Reference proteome</keyword>
<sequence length="528" mass="58638">MVKAINLYLHGDDKKDELAANSTVMMLSFIFDLLDHGNKISLDHELLLSITVNAAFFSQDGLHFGYFLSSIDSDVVQVTRTSFDWSAKSSTYGQLQQMASQPLTSSLGTLSRIMAFSLGEVRASDALASVIKDLASVSRSLLVQWQQNKLSEIDAVEESEFLTEESMRSTLPTLWQLLRSAMFAIVIVLRSTLGRVLKDGSLPPDFGPFVAIQTLITLRNVYFISSRSAQTAFSQYQFVFLSAIDILSHYPIQAEAFLRDIKPKAPGKFSDHPLDRCLDLYFFNVAEHMTALLSPGVNETLLLEACRPYLGIGSDARLREIFEAAHSVTLSVLSAPQNSELVSRHIRQYLDVVFETFPSAISPRQFRMAIKSLVKISSPPFSISTTVPLLPSLILEMVRSKIEPARAAPLAGQFNEKSAIAQQPSLSEKASYQLAVIDSLPLLPLHQLEDWLELTAASLAVINDPNQYQICLQRFWEVLSNGEMDVDRASLCLAWWGTRGGREAVAYRDVIEQEGALMSGALMEQTKL</sequence>
<dbReference type="PANTHER" id="PTHR39214:SF1">
    <property type="entry name" value="MICROBODY (PEROXISOME) BIOGENESIS PROTEIN PEROXIN 8 (EUROFUNG)"/>
    <property type="match status" value="1"/>
</dbReference>
<reference evidence="1" key="1">
    <citation type="journal article" date="2023" name="Genome Biol. Evol.">
        <title>First Whole Genome Sequence and Flow Cytometry Genome Size Data for the Lichen-Forming Fungus Ramalina farinacea (Ascomycota).</title>
        <authorList>
            <person name="Llewellyn T."/>
            <person name="Mian S."/>
            <person name="Hill R."/>
            <person name="Leitch I.J."/>
            <person name="Gaya E."/>
        </authorList>
    </citation>
    <scope>NUCLEOTIDE SEQUENCE</scope>
    <source>
        <strain evidence="1">LIQ254RAFAR</strain>
    </source>
</reference>
<dbReference type="AlphaFoldDB" id="A0AA43QP43"/>
<evidence type="ECO:0000313" key="1">
    <source>
        <dbReference type="EMBL" id="MDI1488929.1"/>
    </source>
</evidence>
<accession>A0AA43QP43</accession>
<gene>
    <name evidence="1" type="ORF">OHK93_008206</name>
</gene>
<evidence type="ECO:0000313" key="2">
    <source>
        <dbReference type="Proteomes" id="UP001161017"/>
    </source>
</evidence>
<dbReference type="PANTHER" id="PTHR39214">
    <property type="entry name" value="MICROBODY (PEROXISOME) BIOGENESIS PROTEIN PEROXIN 8 (EUROFUNG)"/>
    <property type="match status" value="1"/>
</dbReference>
<comment type="caution">
    <text evidence="1">The sequence shown here is derived from an EMBL/GenBank/DDBJ whole genome shotgun (WGS) entry which is preliminary data.</text>
</comment>
<proteinExistence type="predicted"/>
<protein>
    <recommendedName>
        <fullName evidence="3">Peroxisomal membrane protein PEX17</fullName>
    </recommendedName>
</protein>
<dbReference type="InterPro" id="IPR055334">
    <property type="entry name" value="PEX8-like"/>
</dbReference>
<dbReference type="EMBL" id="JAPUFD010000008">
    <property type="protein sequence ID" value="MDI1488929.1"/>
    <property type="molecule type" value="Genomic_DNA"/>
</dbReference>